<name>A0ABY9MSB3_9GAMM</name>
<reference evidence="4 5" key="1">
    <citation type="submission" date="2023-08" db="EMBL/GenBank/DDBJ databases">
        <title>New molecular markers tilS and rpoB for phylogenetic and monitoring studies of the genus Thiothrix biodiversity.</title>
        <authorList>
            <person name="Ravin N.V."/>
            <person name="Smolyakov D."/>
            <person name="Markov N.D."/>
            <person name="Beletsky A.V."/>
            <person name="Mardanov A.V."/>
            <person name="Rudenko T.S."/>
            <person name="Grabovich M.Y."/>
        </authorList>
    </citation>
    <scope>NUCLEOTIDE SEQUENCE [LARGE SCALE GENOMIC DNA]</scope>
    <source>
        <strain evidence="4 5">MK1</strain>
    </source>
</reference>
<dbReference type="PROSITE" id="PS51782">
    <property type="entry name" value="LYSM"/>
    <property type="match status" value="1"/>
</dbReference>
<evidence type="ECO:0000256" key="1">
    <source>
        <dbReference type="ARBA" id="ARBA00007734"/>
    </source>
</evidence>
<feature type="domain" description="LysM" evidence="3">
    <location>
        <begin position="556"/>
        <end position="600"/>
    </location>
</feature>
<gene>
    <name evidence="4" type="ORF">RCF98_03585</name>
</gene>
<dbReference type="Pfam" id="PF01476">
    <property type="entry name" value="LysM"/>
    <property type="match status" value="1"/>
</dbReference>
<dbReference type="Pfam" id="PF01464">
    <property type="entry name" value="SLT"/>
    <property type="match status" value="2"/>
</dbReference>
<keyword evidence="2" id="KW-0732">Signal</keyword>
<dbReference type="InterPro" id="IPR008258">
    <property type="entry name" value="Transglycosylase_SLT_dom_1"/>
</dbReference>
<accession>A0ABY9MSB3</accession>
<proteinExistence type="inferred from homology"/>
<comment type="similarity">
    <text evidence="1">Belongs to the transglycosylase Slt family.</text>
</comment>
<feature type="signal peptide" evidence="2">
    <location>
        <begin position="1"/>
        <end position="26"/>
    </location>
</feature>
<evidence type="ECO:0000256" key="2">
    <source>
        <dbReference type="SAM" id="SignalP"/>
    </source>
</evidence>
<dbReference type="Gene3D" id="1.10.530.10">
    <property type="match status" value="2"/>
</dbReference>
<feature type="chain" id="PRO_5046802062" evidence="2">
    <location>
        <begin position="27"/>
        <end position="606"/>
    </location>
</feature>
<dbReference type="EMBL" id="CP133218">
    <property type="protein sequence ID" value="WML91442.1"/>
    <property type="molecule type" value="Genomic_DNA"/>
</dbReference>
<sequence>MKKTDQTLWAVFFASSLLCIPVSSYAGDVSSTSCMGSSAKVLNKNAEPYKVAISQAAKRYDVSPSLIKAVIASGSCFNAVQVSPNGSVGLMQLRADTAKRFGALEVLNPEANIDAGTRYLSYLLKRYQGSLAEVFAAYVSDGGRVGEEVAKQVPLSDIRDSVNQLLSTLLKLENNKKTNRQALALLKTWGKEEKAYFSALSELPKPDEKAAKTWFQSRVASVHYPRTPEARGCGGFSVKTLQGKAAPYEKIIQSAAKRYSVNPALVKSVIAAESCYREMVVSHKGASGLMQLMPETAAELGVMDIFDPSENINAGTRYLSWLLKRYNGSPTHAIAAYNAGAGRIEQGQPVTITFKETRGYIRTVLTHLTKLEQGKNSIANAQLLLADWQQAELAYQAALRGETLAVAEPPAEAEIEGTGTLMDGQVLNQGVTTGMVLPAESESLAKNLAFQRNEKTPLASAQVAEQLDPNVHLISSINQDIVRVKRISATTIEEPVVAPAEPLVTEAPALIVEEPASAPVVPEPEVQQNGLISCASLPSSVIAQTAERGSGRYGAFFYFPQAGDTIELVASKLGIHPQDLLSLNHIRLDTVLVPGRDLKVAECARP</sequence>
<protein>
    <submittedName>
        <fullName evidence="4">Transglycosylase SLT domain-containing protein</fullName>
    </submittedName>
</protein>
<dbReference type="InterPro" id="IPR023346">
    <property type="entry name" value="Lysozyme-like_dom_sf"/>
</dbReference>
<evidence type="ECO:0000259" key="3">
    <source>
        <dbReference type="PROSITE" id="PS51782"/>
    </source>
</evidence>
<dbReference type="RefSeq" id="WP_308896218.1">
    <property type="nucleotide sequence ID" value="NZ_CP133218.1"/>
</dbReference>
<evidence type="ECO:0000313" key="4">
    <source>
        <dbReference type="EMBL" id="WML91442.1"/>
    </source>
</evidence>
<keyword evidence="5" id="KW-1185">Reference proteome</keyword>
<dbReference type="InterPro" id="IPR018392">
    <property type="entry name" value="LysM"/>
</dbReference>
<dbReference type="PANTHER" id="PTHR37423">
    <property type="entry name" value="SOLUBLE LYTIC MUREIN TRANSGLYCOSYLASE-RELATED"/>
    <property type="match status" value="1"/>
</dbReference>
<evidence type="ECO:0000313" key="5">
    <source>
        <dbReference type="Proteomes" id="UP001236657"/>
    </source>
</evidence>
<organism evidence="4 5">
    <name type="scientific">Thiothrix lacustris</name>
    <dbReference type="NCBI Taxonomy" id="525917"/>
    <lineage>
        <taxon>Bacteria</taxon>
        <taxon>Pseudomonadati</taxon>
        <taxon>Pseudomonadota</taxon>
        <taxon>Gammaproteobacteria</taxon>
        <taxon>Thiotrichales</taxon>
        <taxon>Thiotrichaceae</taxon>
        <taxon>Thiothrix</taxon>
    </lineage>
</organism>
<dbReference type="CDD" id="cd13401">
    <property type="entry name" value="Slt70-like"/>
    <property type="match status" value="1"/>
</dbReference>
<dbReference type="SUPFAM" id="SSF53955">
    <property type="entry name" value="Lysozyme-like"/>
    <property type="match status" value="2"/>
</dbReference>
<dbReference type="PANTHER" id="PTHR37423:SF2">
    <property type="entry name" value="MEMBRANE-BOUND LYTIC MUREIN TRANSGLYCOSYLASE C"/>
    <property type="match status" value="1"/>
</dbReference>
<dbReference type="Proteomes" id="UP001236657">
    <property type="component" value="Chromosome"/>
</dbReference>